<sequence>MAFFGLFGNDAAMAANEYAGRQSATDRAREREEKRSAKRRERHHRSGATRAARQGQAWEDADRHREQYGRFGRRH</sequence>
<organism evidence="2 3">
    <name type="scientific">Streptomyces hazeniae</name>
    <dbReference type="NCBI Taxonomy" id="3075538"/>
    <lineage>
        <taxon>Bacteria</taxon>
        <taxon>Bacillati</taxon>
        <taxon>Actinomycetota</taxon>
        <taxon>Actinomycetes</taxon>
        <taxon>Kitasatosporales</taxon>
        <taxon>Streptomycetaceae</taxon>
        <taxon>Streptomyces</taxon>
    </lineage>
</organism>
<dbReference type="RefSeq" id="WP_311675096.1">
    <property type="nucleotide sequence ID" value="NZ_JAVREQ010000022.1"/>
</dbReference>
<dbReference type="EMBL" id="JAVREQ010000022">
    <property type="protein sequence ID" value="MDT0381406.1"/>
    <property type="molecule type" value="Genomic_DNA"/>
</dbReference>
<dbReference type="Proteomes" id="UP001183414">
    <property type="component" value="Unassembled WGS sequence"/>
</dbReference>
<feature type="compositionally biased region" description="Basic residues" evidence="1">
    <location>
        <begin position="36"/>
        <end position="47"/>
    </location>
</feature>
<evidence type="ECO:0000256" key="1">
    <source>
        <dbReference type="SAM" id="MobiDB-lite"/>
    </source>
</evidence>
<protein>
    <submittedName>
        <fullName evidence="2">Uncharacterized protein</fullName>
    </submittedName>
</protein>
<keyword evidence="3" id="KW-1185">Reference proteome</keyword>
<proteinExistence type="predicted"/>
<evidence type="ECO:0000313" key="3">
    <source>
        <dbReference type="Proteomes" id="UP001183414"/>
    </source>
</evidence>
<accession>A0ABU2NWN5</accession>
<feature type="region of interest" description="Disordered" evidence="1">
    <location>
        <begin position="16"/>
        <end position="75"/>
    </location>
</feature>
<name>A0ABU2NWN5_9ACTN</name>
<comment type="caution">
    <text evidence="2">The sequence shown here is derived from an EMBL/GenBank/DDBJ whole genome shotgun (WGS) entry which is preliminary data.</text>
</comment>
<feature type="compositionally biased region" description="Basic and acidic residues" evidence="1">
    <location>
        <begin position="24"/>
        <end position="35"/>
    </location>
</feature>
<evidence type="ECO:0000313" key="2">
    <source>
        <dbReference type="EMBL" id="MDT0381406.1"/>
    </source>
</evidence>
<gene>
    <name evidence="2" type="ORF">RM572_21850</name>
</gene>
<reference evidence="3" key="1">
    <citation type="submission" date="2023-07" db="EMBL/GenBank/DDBJ databases">
        <title>30 novel species of actinomycetes from the DSMZ collection.</title>
        <authorList>
            <person name="Nouioui I."/>
        </authorList>
    </citation>
    <scope>NUCLEOTIDE SEQUENCE [LARGE SCALE GENOMIC DNA]</scope>
    <source>
        <strain evidence="3">DSM 42041</strain>
    </source>
</reference>